<dbReference type="SUPFAM" id="SSF54236">
    <property type="entry name" value="Ubiquitin-like"/>
    <property type="match status" value="1"/>
</dbReference>
<dbReference type="InterPro" id="IPR000626">
    <property type="entry name" value="Ubiquitin-like_dom"/>
</dbReference>
<dbReference type="Gene3D" id="3.10.20.90">
    <property type="entry name" value="Phosphatidylinositol 3-kinase Catalytic Subunit, Chain A, domain 1"/>
    <property type="match status" value="1"/>
</dbReference>
<dbReference type="GO" id="GO:0043130">
    <property type="term" value="F:ubiquitin binding"/>
    <property type="evidence" value="ECO:0007669"/>
    <property type="project" value="TreeGrafter"/>
</dbReference>
<name>A0A663EP51_AQUCH</name>
<comment type="function">
    <text evidence="5">May be involved in the reorganization of actin cytoskeleton mediated by RND1, RND2 and RND3. Promotes RHOA activation mediated by GNA12 and GNA13.</text>
</comment>
<dbReference type="InterPro" id="IPR029071">
    <property type="entry name" value="Ubiquitin-like_domsf"/>
</dbReference>
<organism evidence="14 15">
    <name type="scientific">Aquila chrysaetos chrysaetos</name>
    <dbReference type="NCBI Taxonomy" id="223781"/>
    <lineage>
        <taxon>Eukaryota</taxon>
        <taxon>Metazoa</taxon>
        <taxon>Chordata</taxon>
        <taxon>Craniata</taxon>
        <taxon>Vertebrata</taxon>
        <taxon>Euteleostomi</taxon>
        <taxon>Archelosauria</taxon>
        <taxon>Archosauria</taxon>
        <taxon>Dinosauria</taxon>
        <taxon>Saurischia</taxon>
        <taxon>Theropoda</taxon>
        <taxon>Coelurosauria</taxon>
        <taxon>Aves</taxon>
        <taxon>Neognathae</taxon>
        <taxon>Neoaves</taxon>
        <taxon>Telluraves</taxon>
        <taxon>Accipitrimorphae</taxon>
        <taxon>Accipitriformes</taxon>
        <taxon>Accipitridae</taxon>
        <taxon>Accipitrinae</taxon>
        <taxon>Aquila</taxon>
    </lineage>
</organism>
<dbReference type="PANTHER" id="PTHR23333">
    <property type="entry name" value="UBX DOMAIN CONTAINING PROTEIN"/>
    <property type="match status" value="1"/>
</dbReference>
<evidence type="ECO:0000256" key="2">
    <source>
        <dbReference type="ARBA" id="ARBA00022490"/>
    </source>
</evidence>
<dbReference type="Proteomes" id="UP000472275">
    <property type="component" value="Chromosome 16"/>
</dbReference>
<sequence length="274" mass="29800">MFSGPFRPYEDPSTQQCLQDIMDGYFPSELQMRYPDGIPFSPCRQLHSLISPKQPILRENCLPKGHTWTHLPSALPGPKLSVEQFLNKLSKSSKHGGEVISVQDSARATQVKTAEEAKGSAPDVCTLRIKSESGEQTYIIKMLFTETIGDLRQHLAHARGGDSDSYEIISTFPQRVYTDNSRSLQECGLIPNVSLLLRRRDPSQQEGTGLQTPPAPAGPRLEATPNPPATAPSCQPPSLPPSAACCSGELDAATGHHVIGEEHNPFAASPLKPK</sequence>
<dbReference type="GO" id="GO:0005856">
    <property type="term" value="C:cytoskeleton"/>
    <property type="evidence" value="ECO:0007669"/>
    <property type="project" value="UniProtKB-SubCell"/>
</dbReference>
<evidence type="ECO:0000256" key="3">
    <source>
        <dbReference type="ARBA" id="ARBA00023054"/>
    </source>
</evidence>
<dbReference type="InterPro" id="IPR001012">
    <property type="entry name" value="UBX_dom"/>
</dbReference>
<dbReference type="PROSITE" id="PS50033">
    <property type="entry name" value="UBX"/>
    <property type="match status" value="1"/>
</dbReference>
<dbReference type="PROSITE" id="PS50053">
    <property type="entry name" value="UBIQUITIN_2"/>
    <property type="match status" value="1"/>
</dbReference>
<feature type="region of interest" description="Disordered" evidence="10">
    <location>
        <begin position="202"/>
        <end position="247"/>
    </location>
</feature>
<feature type="domain" description="Ubiquitin-like" evidence="12">
    <location>
        <begin position="125"/>
        <end position="204"/>
    </location>
</feature>
<evidence type="ECO:0000256" key="1">
    <source>
        <dbReference type="ARBA" id="ARBA00004245"/>
    </source>
</evidence>
<evidence type="ECO:0000256" key="4">
    <source>
        <dbReference type="ARBA" id="ARBA00023212"/>
    </source>
</evidence>
<dbReference type="Ensembl" id="ENSACCT00020014303.1">
    <property type="protein sequence ID" value="ENSACCP00020013684.1"/>
    <property type="gene ID" value="ENSACCG00020009440.1"/>
</dbReference>
<dbReference type="Pfam" id="PF08059">
    <property type="entry name" value="SEP"/>
    <property type="match status" value="1"/>
</dbReference>
<evidence type="ECO:0000313" key="15">
    <source>
        <dbReference type="Proteomes" id="UP000472275"/>
    </source>
</evidence>
<evidence type="ECO:0000256" key="7">
    <source>
        <dbReference type="ARBA" id="ARBA00073759"/>
    </source>
</evidence>
<dbReference type="Gene3D" id="3.30.420.210">
    <property type="entry name" value="SEP domain"/>
    <property type="match status" value="1"/>
</dbReference>
<evidence type="ECO:0000256" key="6">
    <source>
        <dbReference type="ARBA" id="ARBA00062345"/>
    </source>
</evidence>
<dbReference type="Pfam" id="PF00789">
    <property type="entry name" value="UBX"/>
    <property type="match status" value="1"/>
</dbReference>
<evidence type="ECO:0000256" key="8">
    <source>
        <dbReference type="ARBA" id="ARBA00075811"/>
    </source>
</evidence>
<protein>
    <recommendedName>
        <fullName evidence="7">UBX domain-containing protein 11</fullName>
    </recommendedName>
    <alternativeName>
        <fullName evidence="9">Socius</fullName>
    </alternativeName>
    <alternativeName>
        <fullName evidence="8">UBX domain-containing protein 5</fullName>
    </alternativeName>
</protein>
<feature type="compositionally biased region" description="Pro residues" evidence="10">
    <location>
        <begin position="225"/>
        <end position="240"/>
    </location>
</feature>
<dbReference type="InterPro" id="IPR036241">
    <property type="entry name" value="NSFL1C_SEP_dom_sf"/>
</dbReference>
<dbReference type="AlphaFoldDB" id="A0A663EP51"/>
<evidence type="ECO:0000256" key="10">
    <source>
        <dbReference type="SAM" id="MobiDB-lite"/>
    </source>
</evidence>
<evidence type="ECO:0000259" key="13">
    <source>
        <dbReference type="PROSITE" id="PS51399"/>
    </source>
</evidence>
<dbReference type="InterPro" id="IPR012989">
    <property type="entry name" value="SEP_domain"/>
</dbReference>
<proteinExistence type="predicted"/>
<dbReference type="GeneTree" id="ENSGT00520000055567"/>
<keyword evidence="3" id="KW-0175">Coiled coil</keyword>
<accession>A0A663EP51</accession>
<dbReference type="FunFam" id="3.30.420.210:FF:000003">
    <property type="entry name" value="UBX domain protein 11"/>
    <property type="match status" value="1"/>
</dbReference>
<evidence type="ECO:0000256" key="9">
    <source>
        <dbReference type="ARBA" id="ARBA00081109"/>
    </source>
</evidence>
<evidence type="ECO:0000256" key="5">
    <source>
        <dbReference type="ARBA" id="ARBA00059434"/>
    </source>
</evidence>
<keyword evidence="4" id="KW-0206">Cytoskeleton</keyword>
<reference evidence="14" key="2">
    <citation type="submission" date="2025-09" db="UniProtKB">
        <authorList>
            <consortium name="Ensembl"/>
        </authorList>
    </citation>
    <scope>IDENTIFICATION</scope>
</reference>
<evidence type="ECO:0000313" key="14">
    <source>
        <dbReference type="Ensembl" id="ENSACCP00020013684.1"/>
    </source>
</evidence>
<reference evidence="14" key="1">
    <citation type="submission" date="2025-08" db="UniProtKB">
        <authorList>
            <consortium name="Ensembl"/>
        </authorList>
    </citation>
    <scope>IDENTIFICATION</scope>
</reference>
<evidence type="ECO:0000259" key="11">
    <source>
        <dbReference type="PROSITE" id="PS50033"/>
    </source>
</evidence>
<feature type="domain" description="SEP" evidence="13">
    <location>
        <begin position="1"/>
        <end position="51"/>
    </location>
</feature>
<dbReference type="PROSITE" id="PS51399">
    <property type="entry name" value="SEP"/>
    <property type="match status" value="1"/>
</dbReference>
<comment type="subunit">
    <text evidence="6">Interacts with GNA12, GNA13, RND1, RND2 and RND3.</text>
</comment>
<dbReference type="SMART" id="SM00166">
    <property type="entry name" value="UBX"/>
    <property type="match status" value="1"/>
</dbReference>
<feature type="domain" description="UBX" evidence="11">
    <location>
        <begin position="120"/>
        <end position="197"/>
    </location>
</feature>
<comment type="subcellular location">
    <subcellularLocation>
        <location evidence="1">Cytoplasm</location>
        <location evidence="1">Cytoskeleton</location>
    </subcellularLocation>
</comment>
<dbReference type="SUPFAM" id="SSF102848">
    <property type="entry name" value="NSFL1 (p97 ATPase) cofactor p47, SEP domain"/>
    <property type="match status" value="1"/>
</dbReference>
<evidence type="ECO:0000259" key="12">
    <source>
        <dbReference type="PROSITE" id="PS50053"/>
    </source>
</evidence>
<dbReference type="CDD" id="cd17077">
    <property type="entry name" value="UBX_UBXN11"/>
    <property type="match status" value="1"/>
</dbReference>
<dbReference type="PANTHER" id="PTHR23333:SF4">
    <property type="entry name" value="UBX DOMAIN-CONTAINING PROTEIN 11"/>
    <property type="match status" value="1"/>
</dbReference>
<keyword evidence="2" id="KW-0963">Cytoplasm</keyword>
<keyword evidence="15" id="KW-1185">Reference proteome</keyword>
<dbReference type="GO" id="GO:0043161">
    <property type="term" value="P:proteasome-mediated ubiquitin-dependent protein catabolic process"/>
    <property type="evidence" value="ECO:0007669"/>
    <property type="project" value="TreeGrafter"/>
</dbReference>